<dbReference type="Pfam" id="PF03456">
    <property type="entry name" value="uDENN"/>
    <property type="match status" value="1"/>
</dbReference>
<dbReference type="Gene3D" id="3.40.50.11500">
    <property type="match status" value="1"/>
</dbReference>
<dbReference type="InterPro" id="IPR043153">
    <property type="entry name" value="DENN_C"/>
</dbReference>
<dbReference type="RefSeq" id="XP_018334251.1">
    <property type="nucleotide sequence ID" value="XM_018478749.1"/>
</dbReference>
<dbReference type="InterPro" id="IPR037516">
    <property type="entry name" value="Tripartite_DENN"/>
</dbReference>
<evidence type="ECO:0000256" key="1">
    <source>
        <dbReference type="SAM" id="MobiDB-lite"/>
    </source>
</evidence>
<feature type="region of interest" description="Disordered" evidence="1">
    <location>
        <begin position="60"/>
        <end position="89"/>
    </location>
</feature>
<organism evidence="3 4">
    <name type="scientific">Agrilus planipennis</name>
    <name type="common">Emerald ash borer</name>
    <name type="synonym">Agrilus marcopoli</name>
    <dbReference type="NCBI Taxonomy" id="224129"/>
    <lineage>
        <taxon>Eukaryota</taxon>
        <taxon>Metazoa</taxon>
        <taxon>Ecdysozoa</taxon>
        <taxon>Arthropoda</taxon>
        <taxon>Hexapoda</taxon>
        <taxon>Insecta</taxon>
        <taxon>Pterygota</taxon>
        <taxon>Neoptera</taxon>
        <taxon>Endopterygota</taxon>
        <taxon>Coleoptera</taxon>
        <taxon>Polyphaga</taxon>
        <taxon>Elateriformia</taxon>
        <taxon>Buprestoidea</taxon>
        <taxon>Buprestidae</taxon>
        <taxon>Agrilinae</taxon>
        <taxon>Agrilus</taxon>
    </lineage>
</organism>
<dbReference type="PANTHER" id="PTHR15288:SF0">
    <property type="entry name" value="UDENN DOMAIN-CONTAINING PROTEIN"/>
    <property type="match status" value="1"/>
</dbReference>
<keyword evidence="3" id="KW-1185">Reference proteome</keyword>
<feature type="domain" description="UDENN" evidence="2">
    <location>
        <begin position="650"/>
        <end position="1101"/>
    </location>
</feature>
<dbReference type="InterPro" id="IPR001194">
    <property type="entry name" value="cDENN_dom"/>
</dbReference>
<dbReference type="InParanoid" id="A0A1W4XDN1"/>
<dbReference type="Pfam" id="PF02141">
    <property type="entry name" value="DENN"/>
    <property type="match status" value="1"/>
</dbReference>
<accession>A0A1W4XDN1</accession>
<dbReference type="PROSITE" id="PS50211">
    <property type="entry name" value="DENN"/>
    <property type="match status" value="1"/>
</dbReference>
<dbReference type="KEGG" id="apln:108743258"/>
<name>A0A1W4XDN1_AGRPL</name>
<feature type="region of interest" description="Disordered" evidence="1">
    <location>
        <begin position="607"/>
        <end position="627"/>
    </location>
</feature>
<dbReference type="InterPro" id="IPR005113">
    <property type="entry name" value="uDENN_dom"/>
</dbReference>
<dbReference type="SMART" id="SM00799">
    <property type="entry name" value="DENN"/>
    <property type="match status" value="1"/>
</dbReference>
<sequence>MYKPPENFNRVKAIKDKFEDDCRQCKTATSRTVKDSNITVPHKFVKENLSKSELAQHPLFNLSRQLSDPGKKNVKRSPAFRLDSQPTDEKDARLIKNRSRYLDKKNSLIEIQLKESCNEKLISSKQSFENYSFQNTALTADVKKSFSREEVIDKCSGELNLLPSSLNRTQEFLGDNESKIGSKHLSKLQALYTEPIRKHLRSNKCGIHFNTNNDASIWENNLHSVNLLHREEQNCEENKNTENIINNKNSGYDKENGRIIKDTLTDTLKSALNRPLPSGPAPRKPPRTFIHLPNKDCDLQNNLEGNGFVLNRYKTFNKRLNLDLQKQNVDFPPLSQQNRTDPIYMLEKLEKALKSNICIKRHIEQCQAAELNFDKFHNMHNAVDAQAALFKNNNDNLKTNLLNSPTCKQKFNFNCLNSFGCTSVEYKTIKESSFISYENEEPLYAEPFEFRRCTSDGKIKKIKKEELQRKMLQAKSLVNVRDSVHYASCPIPDKSQNKFNSKDVSMKLAQLDLCTNKEGNAGTFDATHVSSSSCTSDMESTISSLSEENGTLYELRKVKDIISVFETSPKYVSKGIKITSKSKKKITDSNINSHKMKHPPEVLEKKLKNDQNHKNPSSHSSRNKRESVAQITKKFEIYVKRVRSKVYAKSSIQKDKFKHLFDCFLLIGLNGKIPYIKCKYPDNIEMPHKIEELCFPDAQFESMDLSEAAQCYSLVITNASGERTYGYCRRVLPEGSNTCLPLVYCIVSPHCAPGFYKKILQELESRHGFSEKFKSNLLNELYNSRFPKPGETIKVSIQRTVTCSETGKKNADVNHPLDLSFCTAVDRLGEYATITKIISENGKKMSNKIESNAGDLQKSCSSPNLIFEESTDCFPFELVLFRHSDTRHEDNNLQMLCNSLSMGILHQVFSSLLLERKVVIVSKVLSKISACVEALQIALYPFEWPHTLIPVLPQCLWEILEAPTPLLCGVLSKQVVNLYKIENGMVVDLDEGSVLLKVGDEDKILRWTLFEIWKDGLSLAKSVPSHQSAHNVLLSDAFLRVFIKSCGHYKQHIVDGEFKKTCFIESGKIRGRGVRSFLTWFSETTMFCTFIETVLKNQNSFHIFDQRIEIYSSEATGGILKKMKENSKEKSSFFRFT</sequence>
<dbReference type="STRING" id="224129.A0A1W4XDN1"/>
<dbReference type="Proteomes" id="UP000192223">
    <property type="component" value="Unplaced"/>
</dbReference>
<dbReference type="OrthoDB" id="10266080at2759"/>
<dbReference type="Gene3D" id="3.30.450.200">
    <property type="match status" value="1"/>
</dbReference>
<dbReference type="GeneID" id="108743258"/>
<proteinExistence type="predicted"/>
<dbReference type="InterPro" id="IPR051942">
    <property type="entry name" value="DENN_domain_containing_2"/>
</dbReference>
<evidence type="ECO:0000313" key="4">
    <source>
        <dbReference type="RefSeq" id="XP_018334251.1"/>
    </source>
</evidence>
<gene>
    <name evidence="4" type="primary">LOC108743258</name>
</gene>
<evidence type="ECO:0000259" key="2">
    <source>
        <dbReference type="PROSITE" id="PS50211"/>
    </source>
</evidence>
<dbReference type="SMART" id="SM00800">
    <property type="entry name" value="uDENN"/>
    <property type="match status" value="1"/>
</dbReference>
<evidence type="ECO:0000313" key="3">
    <source>
        <dbReference type="Proteomes" id="UP000192223"/>
    </source>
</evidence>
<dbReference type="AlphaFoldDB" id="A0A1W4XDN1"/>
<protein>
    <submittedName>
        <fullName evidence="4">Uncharacterized protein LOC108743258 isoform X1</fullName>
    </submittedName>
</protein>
<reference evidence="4" key="1">
    <citation type="submission" date="2025-08" db="UniProtKB">
        <authorList>
            <consortium name="RefSeq"/>
        </authorList>
    </citation>
    <scope>IDENTIFICATION</scope>
    <source>
        <tissue evidence="4">Entire body</tissue>
    </source>
</reference>
<dbReference type="PANTHER" id="PTHR15288">
    <property type="entry name" value="DENN DOMAIN-CONTAINING PROTEIN 2"/>
    <property type="match status" value="1"/>
</dbReference>